<sequence>MIIMDKPMAHEKLIIRRRSDMTSYNTKRLQRPLIICVLVILVAVIISQATGLSFETLSEDASMSSSRTWLTGALSTLGIILFAMAAGILFFAVSIRKRMGISKRNNPAFWLAVCSFLLLLDDAFQIHETLSSHVFNIPDWVIQIAIGQIIILTLIIFRSAIQSSFVFALPAIFCWAASVLIDLLSDQFALSLILLEDSLKLLGIFFWLQLAIDIGRRSLENAINSNAKLLEPS</sequence>
<evidence type="ECO:0000313" key="3">
    <source>
        <dbReference type="EMBL" id="CAA0113881.1"/>
    </source>
</evidence>
<dbReference type="EMBL" id="CACSIK010000001">
    <property type="protein sequence ID" value="CAA0087002.1"/>
    <property type="molecule type" value="Genomic_DNA"/>
</dbReference>
<keyword evidence="1" id="KW-1133">Transmembrane helix</keyword>
<dbReference type="Proteomes" id="UP000435877">
    <property type="component" value="Unassembled WGS sequence"/>
</dbReference>
<evidence type="ECO:0000313" key="5">
    <source>
        <dbReference type="Proteomes" id="UP000439591"/>
    </source>
</evidence>
<proteinExistence type="predicted"/>
<name>A0A5S9NA42_9GAMM</name>
<gene>
    <name evidence="2" type="ORF">IHBHHGIJ_01182</name>
    <name evidence="3" type="ORF">KFEGEMFD_02922</name>
</gene>
<feature type="transmembrane region" description="Helical" evidence="1">
    <location>
        <begin position="73"/>
        <end position="95"/>
    </location>
</feature>
<dbReference type="Proteomes" id="UP000439591">
    <property type="component" value="Unassembled WGS sequence"/>
</dbReference>
<accession>A0A5S9NA42</accession>
<keyword evidence="4" id="KW-1185">Reference proteome</keyword>
<evidence type="ECO:0000313" key="4">
    <source>
        <dbReference type="Proteomes" id="UP000435877"/>
    </source>
</evidence>
<keyword evidence="1" id="KW-0812">Transmembrane</keyword>
<keyword evidence="1" id="KW-0472">Membrane</keyword>
<dbReference type="EMBL" id="CACSIM010000005">
    <property type="protein sequence ID" value="CAA0113881.1"/>
    <property type="molecule type" value="Genomic_DNA"/>
</dbReference>
<feature type="transmembrane region" description="Helical" evidence="1">
    <location>
        <begin position="140"/>
        <end position="157"/>
    </location>
</feature>
<feature type="transmembrane region" description="Helical" evidence="1">
    <location>
        <begin position="164"/>
        <end position="181"/>
    </location>
</feature>
<protein>
    <submittedName>
        <fullName evidence="2">Uncharacterized protein</fullName>
    </submittedName>
</protein>
<reference evidence="4 5" key="1">
    <citation type="submission" date="2019-11" db="EMBL/GenBank/DDBJ databases">
        <authorList>
            <person name="Holert J."/>
        </authorList>
    </citation>
    <scope>NUCLEOTIDE SEQUENCE [LARGE SCALE GENOMIC DNA]</scope>
    <source>
        <strain evidence="3">BC3_2A</strain>
        <strain evidence="2">SB11_1A</strain>
    </source>
</reference>
<dbReference type="AlphaFoldDB" id="A0A5S9NA42"/>
<evidence type="ECO:0000313" key="2">
    <source>
        <dbReference type="EMBL" id="CAA0087002.1"/>
    </source>
</evidence>
<feature type="transmembrane region" description="Helical" evidence="1">
    <location>
        <begin position="107"/>
        <end position="128"/>
    </location>
</feature>
<evidence type="ECO:0000256" key="1">
    <source>
        <dbReference type="SAM" id="Phobius"/>
    </source>
</evidence>
<organism evidence="2 4">
    <name type="scientific">Zhongshania aliphaticivorans</name>
    <dbReference type="NCBI Taxonomy" id="1470434"/>
    <lineage>
        <taxon>Bacteria</taxon>
        <taxon>Pseudomonadati</taxon>
        <taxon>Pseudomonadota</taxon>
        <taxon>Gammaproteobacteria</taxon>
        <taxon>Cellvibrionales</taxon>
        <taxon>Spongiibacteraceae</taxon>
        <taxon>Zhongshania</taxon>
    </lineage>
</organism>